<dbReference type="EMBL" id="JACHLJ010000002">
    <property type="protein sequence ID" value="MBB5771673.1"/>
    <property type="molecule type" value="Genomic_DNA"/>
</dbReference>
<dbReference type="InterPro" id="IPR036388">
    <property type="entry name" value="WH-like_DNA-bd_sf"/>
</dbReference>
<dbReference type="PANTHER" id="PTHR43133:SF63">
    <property type="entry name" value="RNA POLYMERASE SIGMA FACTOR FECI-RELATED"/>
    <property type="match status" value="1"/>
</dbReference>
<accession>A0A7W9L5S8</accession>
<keyword evidence="2" id="KW-0805">Transcription regulation</keyword>
<evidence type="ECO:0000256" key="2">
    <source>
        <dbReference type="ARBA" id="ARBA00023015"/>
    </source>
</evidence>
<dbReference type="InterPro" id="IPR014284">
    <property type="entry name" value="RNA_pol_sigma-70_dom"/>
</dbReference>
<dbReference type="AlphaFoldDB" id="A0A7W9L5S8"/>
<proteinExistence type="inferred from homology"/>
<protein>
    <submittedName>
        <fullName evidence="7">RNA polymerase sigma-70 factor (ECF subfamily)</fullName>
    </submittedName>
</protein>
<dbReference type="Proteomes" id="UP000556201">
    <property type="component" value="Unassembled WGS sequence"/>
</dbReference>
<evidence type="ECO:0000256" key="3">
    <source>
        <dbReference type="ARBA" id="ARBA00023082"/>
    </source>
</evidence>
<dbReference type="GO" id="GO:0016987">
    <property type="term" value="F:sigma factor activity"/>
    <property type="evidence" value="ECO:0007669"/>
    <property type="project" value="UniProtKB-KW"/>
</dbReference>
<evidence type="ECO:0000259" key="6">
    <source>
        <dbReference type="Pfam" id="PF08281"/>
    </source>
</evidence>
<comment type="similarity">
    <text evidence="1">Belongs to the sigma-70 factor family. ECF subfamily.</text>
</comment>
<evidence type="ECO:0000313" key="8">
    <source>
        <dbReference type="Proteomes" id="UP000556201"/>
    </source>
</evidence>
<dbReference type="SUPFAM" id="SSF88659">
    <property type="entry name" value="Sigma3 and sigma4 domains of RNA polymerase sigma factors"/>
    <property type="match status" value="1"/>
</dbReference>
<dbReference type="InterPro" id="IPR013249">
    <property type="entry name" value="RNA_pol_sigma70_r4_t2"/>
</dbReference>
<dbReference type="SUPFAM" id="SSF88946">
    <property type="entry name" value="Sigma2 domain of RNA polymerase sigma factors"/>
    <property type="match status" value="1"/>
</dbReference>
<feature type="domain" description="RNA polymerase sigma-70 region 2" evidence="5">
    <location>
        <begin position="35"/>
        <end position="99"/>
    </location>
</feature>
<dbReference type="InterPro" id="IPR007627">
    <property type="entry name" value="RNA_pol_sigma70_r2"/>
</dbReference>
<sequence>MRVIPARSPRRDASSYSGGGVFAPAADTGVEAEVNRLRADLVAYLLRKTRGAGDAEDVVQEAFVRFHRAGHDLDSADARPLLFVIARNIQLDRWKADGREAARRSPHDIHHLDNGPRAIASETPDAETGLIRRQDLAAAAAVIRGLPPKTRDAFLLHRFDALTYRQIAGRLGVSVSMVEKHIAEALRQLKKSRGD</sequence>
<evidence type="ECO:0000259" key="5">
    <source>
        <dbReference type="Pfam" id="PF04542"/>
    </source>
</evidence>
<comment type="caution">
    <text evidence="7">The sequence shown here is derived from an EMBL/GenBank/DDBJ whole genome shotgun (WGS) entry which is preliminary data.</text>
</comment>
<dbReference type="CDD" id="cd06171">
    <property type="entry name" value="Sigma70_r4"/>
    <property type="match status" value="1"/>
</dbReference>
<dbReference type="InterPro" id="IPR013324">
    <property type="entry name" value="RNA_pol_sigma_r3/r4-like"/>
</dbReference>
<dbReference type="Gene3D" id="1.10.10.10">
    <property type="entry name" value="Winged helix-like DNA-binding domain superfamily/Winged helix DNA-binding domain"/>
    <property type="match status" value="1"/>
</dbReference>
<dbReference type="PANTHER" id="PTHR43133">
    <property type="entry name" value="RNA POLYMERASE ECF-TYPE SIGMA FACTO"/>
    <property type="match status" value="1"/>
</dbReference>
<dbReference type="Pfam" id="PF04542">
    <property type="entry name" value="Sigma70_r2"/>
    <property type="match status" value="1"/>
</dbReference>
<name>A0A7W9L5S8_BREVE</name>
<dbReference type="NCBIfam" id="TIGR02937">
    <property type="entry name" value="sigma70-ECF"/>
    <property type="match status" value="1"/>
</dbReference>
<organism evidence="7 8">
    <name type="scientific">Brevundimonas vesicularis</name>
    <name type="common">Pseudomonas vesicularis</name>
    <dbReference type="NCBI Taxonomy" id="41276"/>
    <lineage>
        <taxon>Bacteria</taxon>
        <taxon>Pseudomonadati</taxon>
        <taxon>Pseudomonadota</taxon>
        <taxon>Alphaproteobacteria</taxon>
        <taxon>Caulobacterales</taxon>
        <taxon>Caulobacteraceae</taxon>
        <taxon>Brevundimonas</taxon>
    </lineage>
</organism>
<gene>
    <name evidence="7" type="ORF">HNP47_001677</name>
</gene>
<dbReference type="InterPro" id="IPR013325">
    <property type="entry name" value="RNA_pol_sigma_r2"/>
</dbReference>
<keyword evidence="3" id="KW-0731">Sigma factor</keyword>
<dbReference type="Pfam" id="PF08281">
    <property type="entry name" value="Sigma70_r4_2"/>
    <property type="match status" value="1"/>
</dbReference>
<dbReference type="GO" id="GO:0003677">
    <property type="term" value="F:DNA binding"/>
    <property type="evidence" value="ECO:0007669"/>
    <property type="project" value="InterPro"/>
</dbReference>
<evidence type="ECO:0000313" key="7">
    <source>
        <dbReference type="EMBL" id="MBB5771673.1"/>
    </source>
</evidence>
<dbReference type="Gene3D" id="1.10.1740.10">
    <property type="match status" value="1"/>
</dbReference>
<feature type="domain" description="RNA polymerase sigma factor 70 region 4 type 2" evidence="6">
    <location>
        <begin position="140"/>
        <end position="189"/>
    </location>
</feature>
<keyword evidence="4" id="KW-0804">Transcription</keyword>
<evidence type="ECO:0000256" key="4">
    <source>
        <dbReference type="ARBA" id="ARBA00023163"/>
    </source>
</evidence>
<dbReference type="RefSeq" id="WP_311770056.1">
    <property type="nucleotide sequence ID" value="NZ_JACHLJ010000002.1"/>
</dbReference>
<evidence type="ECO:0000256" key="1">
    <source>
        <dbReference type="ARBA" id="ARBA00010641"/>
    </source>
</evidence>
<reference evidence="7 8" key="1">
    <citation type="submission" date="2020-08" db="EMBL/GenBank/DDBJ databases">
        <title>Functional genomics of gut bacteria from endangered species of beetles.</title>
        <authorList>
            <person name="Carlos-Shanley C."/>
        </authorList>
    </citation>
    <scope>NUCLEOTIDE SEQUENCE [LARGE SCALE GENOMIC DNA]</scope>
    <source>
        <strain evidence="7 8">S00192</strain>
    </source>
</reference>
<dbReference type="GO" id="GO:0006352">
    <property type="term" value="P:DNA-templated transcription initiation"/>
    <property type="evidence" value="ECO:0007669"/>
    <property type="project" value="InterPro"/>
</dbReference>
<dbReference type="InterPro" id="IPR039425">
    <property type="entry name" value="RNA_pol_sigma-70-like"/>
</dbReference>